<dbReference type="InterPro" id="IPR004108">
    <property type="entry name" value="Fe_hydrogenase_lsu_C"/>
</dbReference>
<evidence type="ECO:0000259" key="11">
    <source>
        <dbReference type="PROSITE" id="PS51656"/>
    </source>
</evidence>
<dbReference type="SMART" id="SM00283">
    <property type="entry name" value="MA"/>
    <property type="match status" value="1"/>
</dbReference>
<name>A0A173RA82_9FIRM</name>
<evidence type="ECO:0000313" key="13">
    <source>
        <dbReference type="Proteomes" id="UP000095350"/>
    </source>
</evidence>
<comment type="similarity">
    <text evidence="6">Belongs to the methyl-accepting chemotaxis (MCP) protein family.</text>
</comment>
<feature type="coiled-coil region" evidence="8">
    <location>
        <begin position="436"/>
        <end position="470"/>
    </location>
</feature>
<dbReference type="Gene3D" id="3.40.50.1780">
    <property type="match status" value="1"/>
</dbReference>
<dbReference type="PROSITE" id="PS51656">
    <property type="entry name" value="4FE4S"/>
    <property type="match status" value="1"/>
</dbReference>
<dbReference type="PROSITE" id="PS51379">
    <property type="entry name" value="4FE4S_FER_2"/>
    <property type="match status" value="2"/>
</dbReference>
<dbReference type="GO" id="GO:0051539">
    <property type="term" value="F:4 iron, 4 sulfur cluster binding"/>
    <property type="evidence" value="ECO:0007669"/>
    <property type="project" value="UniProtKB-KW"/>
</dbReference>
<dbReference type="Gene3D" id="3.30.70.20">
    <property type="match status" value="1"/>
</dbReference>
<keyword evidence="1" id="KW-0004">4Fe-4S</keyword>
<dbReference type="SUPFAM" id="SSF53920">
    <property type="entry name" value="Fe-only hydrogenase"/>
    <property type="match status" value="1"/>
</dbReference>
<dbReference type="SUPFAM" id="SSF54862">
    <property type="entry name" value="4Fe-4S ferredoxins"/>
    <property type="match status" value="1"/>
</dbReference>
<dbReference type="Gene3D" id="1.10.287.950">
    <property type="entry name" value="Methyl-accepting chemotaxis protein"/>
    <property type="match status" value="1"/>
</dbReference>
<dbReference type="InterPro" id="IPR007202">
    <property type="entry name" value="4Fe-4S_dom"/>
</dbReference>
<feature type="coiled-coil region" evidence="8">
    <location>
        <begin position="590"/>
        <end position="617"/>
    </location>
</feature>
<organism evidence="12 13">
    <name type="scientific">Roseburia intestinalis</name>
    <dbReference type="NCBI Taxonomy" id="166486"/>
    <lineage>
        <taxon>Bacteria</taxon>
        <taxon>Bacillati</taxon>
        <taxon>Bacillota</taxon>
        <taxon>Clostridia</taxon>
        <taxon>Lachnospirales</taxon>
        <taxon>Lachnospiraceae</taxon>
        <taxon>Roseburia</taxon>
    </lineage>
</organism>
<evidence type="ECO:0000256" key="8">
    <source>
        <dbReference type="SAM" id="Coils"/>
    </source>
</evidence>
<protein>
    <submittedName>
        <fullName evidence="12">Methyl-accepting chemotaxis protein 1</fullName>
    </submittedName>
</protein>
<dbReference type="RefSeq" id="WP_055193123.1">
    <property type="nucleotide sequence ID" value="NZ_CABIYH010000002.1"/>
</dbReference>
<dbReference type="GO" id="GO:0004888">
    <property type="term" value="F:transmembrane signaling receptor activity"/>
    <property type="evidence" value="ECO:0007669"/>
    <property type="project" value="InterPro"/>
</dbReference>
<evidence type="ECO:0000256" key="2">
    <source>
        <dbReference type="ARBA" id="ARBA00022723"/>
    </source>
</evidence>
<evidence type="ECO:0000256" key="6">
    <source>
        <dbReference type="ARBA" id="ARBA00029447"/>
    </source>
</evidence>
<evidence type="ECO:0000256" key="4">
    <source>
        <dbReference type="ARBA" id="ARBA00023014"/>
    </source>
</evidence>
<feature type="domain" description="4Fe-4S ferredoxin-type" evidence="10">
    <location>
        <begin position="32"/>
        <end position="61"/>
    </location>
</feature>
<dbReference type="PROSITE" id="PS50111">
    <property type="entry name" value="CHEMOTAXIS_TRANSDUC_2"/>
    <property type="match status" value="1"/>
</dbReference>
<dbReference type="InterPro" id="IPR004089">
    <property type="entry name" value="MCPsignal_dom"/>
</dbReference>
<dbReference type="Proteomes" id="UP000095350">
    <property type="component" value="Unassembled WGS sequence"/>
</dbReference>
<accession>A0A173RA82</accession>
<feature type="domain" description="4Fe-4S ferredoxin-type" evidence="10">
    <location>
        <begin position="1"/>
        <end position="30"/>
    </location>
</feature>
<dbReference type="PROSITE" id="PS00198">
    <property type="entry name" value="4FE4S_FER_1"/>
    <property type="match status" value="1"/>
</dbReference>
<dbReference type="InterPro" id="IPR017900">
    <property type="entry name" value="4Fe4S_Fe_S_CS"/>
</dbReference>
<dbReference type="PANTHER" id="PTHR32089:SF112">
    <property type="entry name" value="LYSOZYME-LIKE PROTEIN-RELATED"/>
    <property type="match status" value="1"/>
</dbReference>
<evidence type="ECO:0000256" key="1">
    <source>
        <dbReference type="ARBA" id="ARBA00022485"/>
    </source>
</evidence>
<reference evidence="12 13" key="1">
    <citation type="submission" date="2015-09" db="EMBL/GenBank/DDBJ databases">
        <authorList>
            <consortium name="Pathogen Informatics"/>
        </authorList>
    </citation>
    <scope>NUCLEOTIDE SEQUENCE [LARGE SCALE GENOMIC DNA]</scope>
    <source>
        <strain evidence="12 13">2789STDY5834960</strain>
    </source>
</reference>
<proteinExistence type="inferred from homology"/>
<dbReference type="AlphaFoldDB" id="A0A173RA82"/>
<dbReference type="Pfam" id="PF02906">
    <property type="entry name" value="Fe_hyd_lg_C"/>
    <property type="match status" value="1"/>
</dbReference>
<dbReference type="PRINTS" id="PR00260">
    <property type="entry name" value="CHEMTRNSDUCR"/>
</dbReference>
<evidence type="ECO:0000256" key="5">
    <source>
        <dbReference type="ARBA" id="ARBA00023224"/>
    </source>
</evidence>
<keyword evidence="8" id="KW-0175">Coiled coil</keyword>
<evidence type="ECO:0000313" key="12">
    <source>
        <dbReference type="EMBL" id="CUM74850.1"/>
    </source>
</evidence>
<evidence type="ECO:0000259" key="9">
    <source>
        <dbReference type="PROSITE" id="PS50111"/>
    </source>
</evidence>
<dbReference type="SUPFAM" id="SSF58104">
    <property type="entry name" value="Methyl-accepting chemotaxis protein (MCP) signaling domain"/>
    <property type="match status" value="1"/>
</dbReference>
<dbReference type="InterPro" id="IPR004090">
    <property type="entry name" value="Chemotax_Me-accpt_rcpt"/>
</dbReference>
<dbReference type="Gene3D" id="1.10.15.40">
    <property type="entry name" value="Electron transport complex subunit B, putative Fe-S cluster"/>
    <property type="match status" value="1"/>
</dbReference>
<keyword evidence="4" id="KW-0411">Iron-sulfur</keyword>
<feature type="domain" description="Methyl-accepting transducer" evidence="9">
    <location>
        <begin position="431"/>
        <end position="642"/>
    </location>
</feature>
<dbReference type="OrthoDB" id="9798098at2"/>
<gene>
    <name evidence="12" type="primary">mcp1</name>
    <name evidence="12" type="ORF">ERS852572_00272</name>
</gene>
<evidence type="ECO:0000256" key="3">
    <source>
        <dbReference type="ARBA" id="ARBA00023004"/>
    </source>
</evidence>
<dbReference type="STRING" id="166486.ERS852572_00272"/>
<dbReference type="InterPro" id="IPR017896">
    <property type="entry name" value="4Fe4S_Fe-S-bd"/>
</dbReference>
<sequence>MELIYTNDNCTGCNKCVRDCPVLIANVATDAGKVTVDPEKCIACGACFDACEHNAREYQDDTKSFFTALEAGKKISVILAPAFLANYPHEYKKVLGYLKEKGVNHIYSVSFGADITTWGYLKYITEHQFLGGISQPCPAVVNYVEKYIPELLPKMMPIHSPMMCMAIYIKKYLKCDDELAFISPCIAKKTEITDPNCYGYVKYNVTFKKLFETIGNKYQGCKEYEDELEYGMGALYPMPGGLRENVEHFLGKEQVVRQVEGEKEAYRYLHEYLERIKKNKRQPFMVDILNCSKGCIYGTATELERNTDDVMLTLSDMRNKTANAGADAKRGLFGKKTKNGSPWDESVPEKDRLVNLMKAFEDLDINDFVRKYTNKSVEIKEPAEHEMQEIFVSMNKTDAASQKMNCESCGYSSCRNMARAIYNGVNVKENCVHYVKSVAENEKEKIQNLMEEEQQKQEIHNQKLADITEQFVSLSENIDQLGDANETSANEATTLAQHIQEISNFCQELNSSLATMSDFINIYKASNEDISSIAGQTNLLSLNASIEAARAGEAGRGFAVVASEIRELSDSTKKLIVENNAKAEEIIPKINASIDSIKDLIENINEMNEKVATIAATSEEISSQTSCVQSMADELRDAVENI</sequence>
<dbReference type="GO" id="GO:0007165">
    <property type="term" value="P:signal transduction"/>
    <property type="evidence" value="ECO:0007669"/>
    <property type="project" value="UniProtKB-KW"/>
</dbReference>
<dbReference type="Pfam" id="PF13237">
    <property type="entry name" value="Fer4_10"/>
    <property type="match status" value="1"/>
</dbReference>
<dbReference type="GO" id="GO:0016020">
    <property type="term" value="C:membrane"/>
    <property type="evidence" value="ECO:0007669"/>
    <property type="project" value="InterPro"/>
</dbReference>
<dbReference type="GO" id="GO:0006935">
    <property type="term" value="P:chemotaxis"/>
    <property type="evidence" value="ECO:0007669"/>
    <property type="project" value="InterPro"/>
</dbReference>
<dbReference type="GO" id="GO:0046872">
    <property type="term" value="F:metal ion binding"/>
    <property type="evidence" value="ECO:0007669"/>
    <property type="project" value="UniProtKB-KW"/>
</dbReference>
<dbReference type="PaxDb" id="166486-ERS852572_00272"/>
<dbReference type="InterPro" id="IPR009016">
    <property type="entry name" value="Fe_hydrogenase"/>
</dbReference>
<keyword evidence="2" id="KW-0479">Metal-binding</keyword>
<keyword evidence="3" id="KW-0408">Iron</keyword>
<evidence type="ECO:0000259" key="10">
    <source>
        <dbReference type="PROSITE" id="PS51379"/>
    </source>
</evidence>
<dbReference type="EMBL" id="CYXZ01000002">
    <property type="protein sequence ID" value="CUM74850.1"/>
    <property type="molecule type" value="Genomic_DNA"/>
</dbReference>
<keyword evidence="5 7" id="KW-0807">Transducer</keyword>
<dbReference type="Pfam" id="PF04060">
    <property type="entry name" value="FeS"/>
    <property type="match status" value="1"/>
</dbReference>
<dbReference type="PANTHER" id="PTHR32089">
    <property type="entry name" value="METHYL-ACCEPTING CHEMOTAXIS PROTEIN MCPB"/>
    <property type="match status" value="1"/>
</dbReference>
<evidence type="ECO:0000256" key="7">
    <source>
        <dbReference type="PROSITE-ProRule" id="PRU00284"/>
    </source>
</evidence>
<feature type="domain" description="4Fe-4S" evidence="11">
    <location>
        <begin position="386"/>
        <end position="448"/>
    </location>
</feature>
<dbReference type="Pfam" id="PF00015">
    <property type="entry name" value="MCPsignal"/>
    <property type="match status" value="1"/>
</dbReference>
<dbReference type="Gene3D" id="3.40.950.10">
    <property type="entry name" value="Fe-only Hydrogenase (Larger Subunit), Chain L, domain 3"/>
    <property type="match status" value="1"/>
</dbReference>